<organism evidence="2 3">
    <name type="scientific">Eleusine coracana subsp. coracana</name>
    <dbReference type="NCBI Taxonomy" id="191504"/>
    <lineage>
        <taxon>Eukaryota</taxon>
        <taxon>Viridiplantae</taxon>
        <taxon>Streptophyta</taxon>
        <taxon>Embryophyta</taxon>
        <taxon>Tracheophyta</taxon>
        <taxon>Spermatophyta</taxon>
        <taxon>Magnoliopsida</taxon>
        <taxon>Liliopsida</taxon>
        <taxon>Poales</taxon>
        <taxon>Poaceae</taxon>
        <taxon>PACMAD clade</taxon>
        <taxon>Chloridoideae</taxon>
        <taxon>Cynodonteae</taxon>
        <taxon>Eleusininae</taxon>
        <taxon>Eleusine</taxon>
    </lineage>
</organism>
<protein>
    <submittedName>
        <fullName evidence="2">Uncharacterized protein</fullName>
    </submittedName>
</protein>
<evidence type="ECO:0000313" key="2">
    <source>
        <dbReference type="EMBL" id="GJN32692.1"/>
    </source>
</evidence>
<proteinExistence type="predicted"/>
<evidence type="ECO:0000313" key="3">
    <source>
        <dbReference type="Proteomes" id="UP001054889"/>
    </source>
</evidence>
<gene>
    <name evidence="2" type="primary">gb21214</name>
    <name evidence="2" type="ORF">PR202_gb21214</name>
</gene>
<name>A0AAV5FDH8_ELECO</name>
<comment type="caution">
    <text evidence="2">The sequence shown here is derived from an EMBL/GenBank/DDBJ whole genome shotgun (WGS) entry which is preliminary data.</text>
</comment>
<feature type="region of interest" description="Disordered" evidence="1">
    <location>
        <begin position="1"/>
        <end position="26"/>
    </location>
</feature>
<reference evidence="2" key="1">
    <citation type="journal article" date="2018" name="DNA Res.">
        <title>Multiple hybrid de novo genome assembly of finger millet, an orphan allotetraploid crop.</title>
        <authorList>
            <person name="Hatakeyama M."/>
            <person name="Aluri S."/>
            <person name="Balachadran M.T."/>
            <person name="Sivarajan S.R."/>
            <person name="Patrignani A."/>
            <person name="Gruter S."/>
            <person name="Poveda L."/>
            <person name="Shimizu-Inatsugi R."/>
            <person name="Baeten J."/>
            <person name="Francoijs K.J."/>
            <person name="Nataraja K.N."/>
            <person name="Reddy Y.A.N."/>
            <person name="Phadnis S."/>
            <person name="Ravikumar R.L."/>
            <person name="Schlapbach R."/>
            <person name="Sreeman S.M."/>
            <person name="Shimizu K.K."/>
        </authorList>
    </citation>
    <scope>NUCLEOTIDE SEQUENCE</scope>
</reference>
<dbReference type="AlphaFoldDB" id="A0AAV5FDH8"/>
<evidence type="ECO:0000256" key="1">
    <source>
        <dbReference type="SAM" id="MobiDB-lite"/>
    </source>
</evidence>
<dbReference type="Proteomes" id="UP001054889">
    <property type="component" value="Unassembled WGS sequence"/>
</dbReference>
<reference evidence="2" key="2">
    <citation type="submission" date="2021-12" db="EMBL/GenBank/DDBJ databases">
        <title>Resequencing data analysis of finger millet.</title>
        <authorList>
            <person name="Hatakeyama M."/>
            <person name="Aluri S."/>
            <person name="Balachadran M.T."/>
            <person name="Sivarajan S.R."/>
            <person name="Poveda L."/>
            <person name="Shimizu-Inatsugi R."/>
            <person name="Schlapbach R."/>
            <person name="Sreeman S.M."/>
            <person name="Shimizu K.K."/>
        </authorList>
    </citation>
    <scope>NUCLEOTIDE SEQUENCE</scope>
</reference>
<dbReference type="EMBL" id="BQKI01000084">
    <property type="protein sequence ID" value="GJN32692.1"/>
    <property type="molecule type" value="Genomic_DNA"/>
</dbReference>
<feature type="compositionally biased region" description="Gly residues" evidence="1">
    <location>
        <begin position="9"/>
        <end position="26"/>
    </location>
</feature>
<keyword evidence="3" id="KW-1185">Reference proteome</keyword>
<sequence length="70" mass="7061">MGWRNGQRRQGGAGLGGSESGRGGSSGGVCQWLAVVGLVSMTSDGFDAILFSSGGGCEARRNKSPEQPTS</sequence>
<accession>A0AAV5FDH8</accession>